<comment type="subcellular location">
    <subcellularLocation>
        <location evidence="1">Cell membrane</location>
        <topology evidence="1">Single-pass type I membrane protein</topology>
    </subcellularLocation>
</comment>
<dbReference type="PROSITE" id="PS50853">
    <property type="entry name" value="FN3"/>
    <property type="match status" value="3"/>
</dbReference>
<evidence type="ECO:0000256" key="6">
    <source>
        <dbReference type="ARBA" id="ARBA00022737"/>
    </source>
</evidence>
<dbReference type="InterPro" id="IPR013783">
    <property type="entry name" value="Ig-like_fold"/>
</dbReference>
<evidence type="ECO:0000256" key="3">
    <source>
        <dbReference type="ARBA" id="ARBA00022475"/>
    </source>
</evidence>
<dbReference type="Proteomes" id="UP000550660">
    <property type="component" value="Unassembled WGS sequence"/>
</dbReference>
<keyword evidence="5" id="KW-0732">Signal</keyword>
<evidence type="ECO:0000256" key="10">
    <source>
        <dbReference type="ARBA" id="ARBA00023170"/>
    </source>
</evidence>
<dbReference type="InterPro" id="IPR003529">
    <property type="entry name" value="Hematopoietin_rcpt_Gp130_CS"/>
</dbReference>
<feature type="non-terminal residue" evidence="13">
    <location>
        <position position="1"/>
    </location>
</feature>
<evidence type="ECO:0000256" key="2">
    <source>
        <dbReference type="ARBA" id="ARBA00008921"/>
    </source>
</evidence>
<organism evidence="13 14">
    <name type="scientific">Trogon melanurus</name>
    <name type="common">Black-tailed trogon</name>
    <dbReference type="NCBI Taxonomy" id="56311"/>
    <lineage>
        <taxon>Eukaryota</taxon>
        <taxon>Metazoa</taxon>
        <taxon>Chordata</taxon>
        <taxon>Craniata</taxon>
        <taxon>Vertebrata</taxon>
        <taxon>Euteleostomi</taxon>
        <taxon>Archelosauria</taxon>
        <taxon>Archosauria</taxon>
        <taxon>Dinosauria</taxon>
        <taxon>Saurischia</taxon>
        <taxon>Theropoda</taxon>
        <taxon>Coelurosauria</taxon>
        <taxon>Aves</taxon>
        <taxon>Neognathae</taxon>
        <taxon>Neoaves</taxon>
        <taxon>Telluraves</taxon>
        <taxon>Coraciimorphae</taxon>
        <taxon>Trogoniformes</taxon>
        <taxon>Trogonidae</taxon>
        <taxon>Trogon</taxon>
    </lineage>
</organism>
<reference evidence="13 14" key="1">
    <citation type="submission" date="2019-09" db="EMBL/GenBank/DDBJ databases">
        <title>Bird 10,000 Genomes (B10K) Project - Family phase.</title>
        <authorList>
            <person name="Zhang G."/>
        </authorList>
    </citation>
    <scope>NUCLEOTIDE SEQUENCE [LARGE SCALE GENOMIC DNA]</scope>
    <source>
        <strain evidence="13">B10K-DU-007-40</strain>
        <tissue evidence="13">Mixed tissue sample</tissue>
    </source>
</reference>
<dbReference type="InterPro" id="IPR052672">
    <property type="entry name" value="Type1_Cytokine_Rcpt_Type2"/>
</dbReference>
<dbReference type="SUPFAM" id="SSF49265">
    <property type="entry name" value="Fibronectin type III"/>
    <property type="match status" value="2"/>
</dbReference>
<evidence type="ECO:0000313" key="13">
    <source>
        <dbReference type="EMBL" id="NXJ77451.1"/>
    </source>
</evidence>
<accession>A0A7L0E3M0</accession>
<keyword evidence="8" id="KW-0472">Membrane</keyword>
<keyword evidence="3" id="KW-1003">Cell membrane</keyword>
<feature type="domain" description="Fibronectin type-III" evidence="12">
    <location>
        <begin position="238"/>
        <end position="332"/>
    </location>
</feature>
<feature type="domain" description="Fibronectin type-III" evidence="12">
    <location>
        <begin position="45"/>
        <end position="141"/>
    </location>
</feature>
<dbReference type="CDD" id="cd00063">
    <property type="entry name" value="FN3"/>
    <property type="match status" value="2"/>
</dbReference>
<evidence type="ECO:0000256" key="5">
    <source>
        <dbReference type="ARBA" id="ARBA00022729"/>
    </source>
</evidence>
<dbReference type="PANTHER" id="PTHR48423">
    <property type="entry name" value="INTERLEUKIN-27 RECEPTOR SUBUNIT ALPHA"/>
    <property type="match status" value="1"/>
</dbReference>
<keyword evidence="10" id="KW-0675">Receptor</keyword>
<gene>
    <name evidence="13" type="primary">Il31ra</name>
    <name evidence="13" type="ORF">TROMEL_R05202</name>
</gene>
<dbReference type="Gene3D" id="2.60.40.10">
    <property type="entry name" value="Immunoglobulins"/>
    <property type="match status" value="4"/>
</dbReference>
<keyword evidence="7" id="KW-1133">Transmembrane helix</keyword>
<dbReference type="InterPro" id="IPR003961">
    <property type="entry name" value="FN3_dom"/>
</dbReference>
<dbReference type="InterPro" id="IPR036116">
    <property type="entry name" value="FN3_sf"/>
</dbReference>
<evidence type="ECO:0000256" key="8">
    <source>
        <dbReference type="ARBA" id="ARBA00023136"/>
    </source>
</evidence>
<evidence type="ECO:0000313" key="14">
    <source>
        <dbReference type="Proteomes" id="UP000550660"/>
    </source>
</evidence>
<dbReference type="PANTHER" id="PTHR48423:SF1">
    <property type="entry name" value="INTERLEUKIN-27 RECEPTOR SUBUNIT ALPHA"/>
    <property type="match status" value="1"/>
</dbReference>
<evidence type="ECO:0000256" key="1">
    <source>
        <dbReference type="ARBA" id="ARBA00004251"/>
    </source>
</evidence>
<keyword evidence="11" id="KW-0325">Glycoprotein</keyword>
<keyword evidence="14" id="KW-1185">Reference proteome</keyword>
<dbReference type="OrthoDB" id="9828391at2759"/>
<evidence type="ECO:0000256" key="4">
    <source>
        <dbReference type="ARBA" id="ARBA00022692"/>
    </source>
</evidence>
<keyword evidence="6" id="KW-0677">Repeat</keyword>
<dbReference type="PROSITE" id="PS01353">
    <property type="entry name" value="HEMATOPO_REC_L_F2"/>
    <property type="match status" value="1"/>
</dbReference>
<feature type="non-terminal residue" evidence="13">
    <location>
        <position position="332"/>
    </location>
</feature>
<dbReference type="GO" id="GO:0005886">
    <property type="term" value="C:plasma membrane"/>
    <property type="evidence" value="ECO:0007669"/>
    <property type="project" value="UniProtKB-SubCell"/>
</dbReference>
<feature type="domain" description="Fibronectin type-III" evidence="12">
    <location>
        <begin position="1"/>
        <end position="41"/>
    </location>
</feature>
<dbReference type="Pfam" id="PF00041">
    <property type="entry name" value="fn3"/>
    <property type="match status" value="1"/>
</dbReference>
<dbReference type="GO" id="GO:0004896">
    <property type="term" value="F:cytokine receptor activity"/>
    <property type="evidence" value="ECO:0007669"/>
    <property type="project" value="InterPro"/>
</dbReference>
<evidence type="ECO:0000259" key="12">
    <source>
        <dbReference type="PROSITE" id="PS50853"/>
    </source>
</evidence>
<keyword evidence="9" id="KW-1015">Disulfide bond</keyword>
<comment type="similarity">
    <text evidence="2">Belongs to the type I cytokine receptor family. Type 2 subfamily.</text>
</comment>
<dbReference type="AlphaFoldDB" id="A0A7L0E3M0"/>
<evidence type="ECO:0000256" key="7">
    <source>
        <dbReference type="ARBA" id="ARBA00022989"/>
    </source>
</evidence>
<protein>
    <submittedName>
        <fullName evidence="13">IL31R protein</fullName>
    </submittedName>
</protein>
<dbReference type="FunFam" id="2.60.40.10:FF:000414">
    <property type="entry name" value="Interleukin-6 receptor subunit beta"/>
    <property type="match status" value="1"/>
</dbReference>
<evidence type="ECO:0000256" key="9">
    <source>
        <dbReference type="ARBA" id="ARBA00023157"/>
    </source>
</evidence>
<comment type="caution">
    <text evidence="13">The sequence shown here is derived from an EMBL/GenBank/DDBJ whole genome shotgun (WGS) entry which is preliminary data.</text>
</comment>
<dbReference type="EMBL" id="VXAG01000213">
    <property type="protein sequence ID" value="NXJ77451.1"/>
    <property type="molecule type" value="Genomic_DNA"/>
</dbReference>
<name>A0A7L0E3M0_TROML</name>
<dbReference type="SMART" id="SM00060">
    <property type="entry name" value="FN3"/>
    <property type="match status" value="3"/>
</dbReference>
<proteinExistence type="inferred from homology"/>
<keyword evidence="4" id="KW-0812">Transmembrane</keyword>
<evidence type="ECO:0000256" key="11">
    <source>
        <dbReference type="ARBA" id="ARBA00023180"/>
    </source>
</evidence>
<sequence length="332" mass="37723">SCNLTDLWDSTEYSVAIRCANVLSKFWSEWSRRKTASTEEKAPSEKVDLWRVIEPSHSAGNRSAHLLWKTLSSFPPSGRILGYKIQYFPENNAALEITNITADQKITLPLNEEAYIISITAYNSAGNSPEATLRIPSTNEKTLQIIETVRTFTTNEEVIVEWIPSEPKVTEYVVEWYEELGTDPFSRSWQYVSNSTNWKINKKNFKPFICYNISVYPLCENKVGAPYSIQTYVQEKKPSEGPVADTGVPGKNEVTLKWKEISKDKRNGFIRNYTIFYKSEDGKESNETVNSDVLQYTLKSLQANTQYTVYIMATNGAGGTSGEPKTFKTLKF</sequence>